<accession>X1BMC7</accession>
<protein>
    <submittedName>
        <fullName evidence="1">Uncharacterized protein</fullName>
    </submittedName>
</protein>
<feature type="non-terminal residue" evidence="1">
    <location>
        <position position="1"/>
    </location>
</feature>
<dbReference type="EMBL" id="BART01003257">
    <property type="protein sequence ID" value="GAG73271.1"/>
    <property type="molecule type" value="Genomic_DNA"/>
</dbReference>
<name>X1BMC7_9ZZZZ</name>
<evidence type="ECO:0000313" key="1">
    <source>
        <dbReference type="EMBL" id="GAG73271.1"/>
    </source>
</evidence>
<reference evidence="1" key="1">
    <citation type="journal article" date="2014" name="Front. Microbiol.">
        <title>High frequency of phylogenetically diverse reductive dehalogenase-homologous genes in deep subseafloor sedimentary metagenomes.</title>
        <authorList>
            <person name="Kawai M."/>
            <person name="Futagami T."/>
            <person name="Toyoda A."/>
            <person name="Takaki Y."/>
            <person name="Nishi S."/>
            <person name="Hori S."/>
            <person name="Arai W."/>
            <person name="Tsubouchi T."/>
            <person name="Morono Y."/>
            <person name="Uchiyama I."/>
            <person name="Ito T."/>
            <person name="Fujiyama A."/>
            <person name="Inagaki F."/>
            <person name="Takami H."/>
        </authorList>
    </citation>
    <scope>NUCLEOTIDE SEQUENCE</scope>
    <source>
        <strain evidence="1">Expedition CK06-06</strain>
    </source>
</reference>
<sequence length="36" mass="4086">AMKGLTKKEIIEISFLRNIDDKIESVVTEAHELLNS</sequence>
<comment type="caution">
    <text evidence="1">The sequence shown here is derived from an EMBL/GenBank/DDBJ whole genome shotgun (WGS) entry which is preliminary data.</text>
</comment>
<proteinExistence type="predicted"/>
<organism evidence="1">
    <name type="scientific">marine sediment metagenome</name>
    <dbReference type="NCBI Taxonomy" id="412755"/>
    <lineage>
        <taxon>unclassified sequences</taxon>
        <taxon>metagenomes</taxon>
        <taxon>ecological metagenomes</taxon>
    </lineage>
</organism>
<dbReference type="AlphaFoldDB" id="X1BMC7"/>
<gene>
    <name evidence="1" type="ORF">S01H4_09163</name>
</gene>